<comment type="caution">
    <text evidence="1">The sequence shown here is derived from an EMBL/GenBank/DDBJ whole genome shotgun (WGS) entry which is preliminary data.</text>
</comment>
<gene>
    <name evidence="1" type="ORF">PIB30_055307</name>
</gene>
<sequence>MKILMQHYSSSLIGDQIGGSPCWFPQQLLMENLHHFNWLLKRPIWTEVVVDCHTRHQVRNLVSLSRKLSDSIMTCSRFRFLAIISPALIASVSADNADAELTLDAVHVSNLPKLSLAIADIAPWDD</sequence>
<protein>
    <submittedName>
        <fullName evidence="1">Uncharacterized protein</fullName>
    </submittedName>
</protein>
<organism evidence="1 2">
    <name type="scientific">Stylosanthes scabra</name>
    <dbReference type="NCBI Taxonomy" id="79078"/>
    <lineage>
        <taxon>Eukaryota</taxon>
        <taxon>Viridiplantae</taxon>
        <taxon>Streptophyta</taxon>
        <taxon>Embryophyta</taxon>
        <taxon>Tracheophyta</taxon>
        <taxon>Spermatophyta</taxon>
        <taxon>Magnoliopsida</taxon>
        <taxon>eudicotyledons</taxon>
        <taxon>Gunneridae</taxon>
        <taxon>Pentapetalae</taxon>
        <taxon>rosids</taxon>
        <taxon>fabids</taxon>
        <taxon>Fabales</taxon>
        <taxon>Fabaceae</taxon>
        <taxon>Papilionoideae</taxon>
        <taxon>50 kb inversion clade</taxon>
        <taxon>dalbergioids sensu lato</taxon>
        <taxon>Dalbergieae</taxon>
        <taxon>Pterocarpus clade</taxon>
        <taxon>Stylosanthes</taxon>
    </lineage>
</organism>
<accession>A0ABU6ZHQ1</accession>
<evidence type="ECO:0000313" key="1">
    <source>
        <dbReference type="EMBL" id="MED6221490.1"/>
    </source>
</evidence>
<name>A0ABU6ZHQ1_9FABA</name>
<dbReference type="EMBL" id="JASCZI010272290">
    <property type="protein sequence ID" value="MED6221490.1"/>
    <property type="molecule type" value="Genomic_DNA"/>
</dbReference>
<proteinExistence type="predicted"/>
<evidence type="ECO:0000313" key="2">
    <source>
        <dbReference type="Proteomes" id="UP001341840"/>
    </source>
</evidence>
<reference evidence="1 2" key="1">
    <citation type="journal article" date="2023" name="Plants (Basel)">
        <title>Bridging the Gap: Combining Genomics and Transcriptomics Approaches to Understand Stylosanthes scabra, an Orphan Legume from the Brazilian Caatinga.</title>
        <authorList>
            <person name="Ferreira-Neto J.R.C."/>
            <person name="da Silva M.D."/>
            <person name="Binneck E."/>
            <person name="de Melo N.F."/>
            <person name="da Silva R.H."/>
            <person name="de Melo A.L.T.M."/>
            <person name="Pandolfi V."/>
            <person name="Bustamante F.O."/>
            <person name="Brasileiro-Vidal A.C."/>
            <person name="Benko-Iseppon A.M."/>
        </authorList>
    </citation>
    <scope>NUCLEOTIDE SEQUENCE [LARGE SCALE GENOMIC DNA]</scope>
    <source>
        <tissue evidence="1">Leaves</tissue>
    </source>
</reference>
<keyword evidence="2" id="KW-1185">Reference proteome</keyword>
<dbReference type="Proteomes" id="UP001341840">
    <property type="component" value="Unassembled WGS sequence"/>
</dbReference>